<name>A0AAX3YQB7_RHOOP</name>
<evidence type="ECO:0000313" key="4">
    <source>
        <dbReference type="Proteomes" id="UP001066327"/>
    </source>
</evidence>
<keyword evidence="4" id="KW-1185">Reference proteome</keyword>
<feature type="region of interest" description="Disordered" evidence="1">
    <location>
        <begin position="16"/>
        <end position="39"/>
    </location>
</feature>
<dbReference type="EMBL" id="JAPWIS010000040">
    <property type="protein sequence ID" value="MCZ4590043.1"/>
    <property type="molecule type" value="Genomic_DNA"/>
</dbReference>
<reference evidence="3" key="2">
    <citation type="submission" date="2023-07" db="EMBL/GenBank/DDBJ databases">
        <title>Genomic analysis of Rhodococcus opacus VOC-14 with glycol ethers degradation activity.</title>
        <authorList>
            <person name="Narkevich D.A."/>
            <person name="Hlushen A.M."/>
            <person name="Akhremchuk A.E."/>
            <person name="Sikolenko M.A."/>
            <person name="Valentovich L.N."/>
        </authorList>
    </citation>
    <scope>NUCLEOTIDE SEQUENCE</scope>
    <source>
        <strain evidence="3">VOC-14</strain>
    </source>
</reference>
<evidence type="ECO:0000313" key="2">
    <source>
        <dbReference type="EMBL" id="MCZ4590043.1"/>
    </source>
</evidence>
<gene>
    <name evidence="2" type="ORF">O4328_41540</name>
    <name evidence="3" type="ORF">Q5707_21690</name>
</gene>
<evidence type="ECO:0000313" key="5">
    <source>
        <dbReference type="Proteomes" id="UP001231166"/>
    </source>
</evidence>
<accession>A0AAX3YQB7</accession>
<evidence type="ECO:0000256" key="1">
    <source>
        <dbReference type="SAM" id="MobiDB-lite"/>
    </source>
</evidence>
<sequence>MCELLDDVDAAFAVTGAHTPGWPNPYQDGPEPDEEAYERSTNPEKFLIVVARVRAWTKVLRWIATIPSTSRLPPATRQ</sequence>
<dbReference type="EMBL" id="CP130953">
    <property type="protein sequence ID" value="WLF51040.1"/>
    <property type="molecule type" value="Genomic_DNA"/>
</dbReference>
<dbReference type="AlphaFoldDB" id="A0AAX3YQB7"/>
<reference evidence="2" key="1">
    <citation type="submission" date="2022-12" db="EMBL/GenBank/DDBJ databases">
        <authorList>
            <person name="Krivoruchko A.V."/>
            <person name="Elkin A."/>
        </authorList>
    </citation>
    <scope>NUCLEOTIDE SEQUENCE</scope>
    <source>
        <strain evidence="2">IEGM 249</strain>
    </source>
</reference>
<dbReference type="Proteomes" id="UP001066327">
    <property type="component" value="Unassembled WGS sequence"/>
</dbReference>
<protein>
    <submittedName>
        <fullName evidence="3">DUF6226 family protein</fullName>
    </submittedName>
</protein>
<organism evidence="3 5">
    <name type="scientific">Rhodococcus opacus</name>
    <name type="common">Nocardia opaca</name>
    <dbReference type="NCBI Taxonomy" id="37919"/>
    <lineage>
        <taxon>Bacteria</taxon>
        <taxon>Bacillati</taxon>
        <taxon>Actinomycetota</taxon>
        <taxon>Actinomycetes</taxon>
        <taxon>Mycobacteriales</taxon>
        <taxon>Nocardiaceae</taxon>
        <taxon>Rhodococcus</taxon>
    </lineage>
</organism>
<dbReference type="Proteomes" id="UP001231166">
    <property type="component" value="Chromosome"/>
</dbReference>
<dbReference type="Pfam" id="PF19736">
    <property type="entry name" value="DUF6226"/>
    <property type="match status" value="1"/>
</dbReference>
<dbReference type="InterPro" id="IPR045773">
    <property type="entry name" value="DUF6226"/>
</dbReference>
<evidence type="ECO:0000313" key="3">
    <source>
        <dbReference type="EMBL" id="WLF51040.1"/>
    </source>
</evidence>
<proteinExistence type="predicted"/>